<dbReference type="InterPro" id="IPR001932">
    <property type="entry name" value="PPM-type_phosphatase-like_dom"/>
</dbReference>
<dbReference type="SMART" id="SM00331">
    <property type="entry name" value="PP2C_SIG"/>
    <property type="match status" value="1"/>
</dbReference>
<gene>
    <name evidence="2" type="ORF">H6G72_11805</name>
</gene>
<evidence type="ECO:0000259" key="1">
    <source>
        <dbReference type="PROSITE" id="PS51746"/>
    </source>
</evidence>
<dbReference type="InterPro" id="IPR011009">
    <property type="entry name" value="Kinase-like_dom_sf"/>
</dbReference>
<evidence type="ECO:0000313" key="2">
    <source>
        <dbReference type="EMBL" id="MBD2544511.1"/>
    </source>
</evidence>
<dbReference type="SUPFAM" id="SSF56112">
    <property type="entry name" value="Protein kinase-like (PK-like)"/>
    <property type="match status" value="1"/>
</dbReference>
<dbReference type="InterPro" id="IPR036457">
    <property type="entry name" value="PPM-type-like_dom_sf"/>
</dbReference>
<dbReference type="PANTHER" id="PTHR47992">
    <property type="entry name" value="PROTEIN PHOSPHATASE"/>
    <property type="match status" value="1"/>
</dbReference>
<dbReference type="Gene3D" id="3.60.40.10">
    <property type="entry name" value="PPM-type phosphatase domain"/>
    <property type="match status" value="1"/>
</dbReference>
<reference evidence="2 3" key="1">
    <citation type="journal article" date="2020" name="ISME J.">
        <title>Comparative genomics reveals insights into cyanobacterial evolution and habitat adaptation.</title>
        <authorList>
            <person name="Chen M.Y."/>
            <person name="Teng W.K."/>
            <person name="Zhao L."/>
            <person name="Hu C.X."/>
            <person name="Zhou Y.K."/>
            <person name="Han B.P."/>
            <person name="Song L.R."/>
            <person name="Shu W.S."/>
        </authorList>
    </citation>
    <scope>NUCLEOTIDE SEQUENCE [LARGE SCALE GENOMIC DNA]</scope>
    <source>
        <strain evidence="2 3">FACHB-1370</strain>
    </source>
</reference>
<dbReference type="InterPro" id="IPR015655">
    <property type="entry name" value="PP2C"/>
</dbReference>
<dbReference type="SMART" id="SM00332">
    <property type="entry name" value="PP2Cc"/>
    <property type="match status" value="1"/>
</dbReference>
<keyword evidence="3" id="KW-1185">Reference proteome</keyword>
<dbReference type="EMBL" id="JACJSK010000013">
    <property type="protein sequence ID" value="MBD2544511.1"/>
    <property type="molecule type" value="Genomic_DNA"/>
</dbReference>
<dbReference type="SUPFAM" id="SSF81606">
    <property type="entry name" value="PP2C-like"/>
    <property type="match status" value="1"/>
</dbReference>
<dbReference type="CDD" id="cd00143">
    <property type="entry name" value="PP2Cc"/>
    <property type="match status" value="1"/>
</dbReference>
<protein>
    <submittedName>
        <fullName evidence="2">Serine/threonine-protein phosphatase</fullName>
    </submittedName>
</protein>
<dbReference type="Proteomes" id="UP000641954">
    <property type="component" value="Unassembled WGS sequence"/>
</dbReference>
<dbReference type="PROSITE" id="PS51746">
    <property type="entry name" value="PPM_2"/>
    <property type="match status" value="1"/>
</dbReference>
<feature type="domain" description="PPM-type phosphatase" evidence="1">
    <location>
        <begin position="377"/>
        <end position="628"/>
    </location>
</feature>
<evidence type="ECO:0000313" key="3">
    <source>
        <dbReference type="Proteomes" id="UP000641954"/>
    </source>
</evidence>
<proteinExistence type="predicted"/>
<dbReference type="Pfam" id="PF13672">
    <property type="entry name" value="PP2C_2"/>
    <property type="match status" value="1"/>
</dbReference>
<accession>A0ABR8ECI9</accession>
<dbReference type="Gene3D" id="1.10.510.10">
    <property type="entry name" value="Transferase(Phosphotransferase) domain 1"/>
    <property type="match status" value="1"/>
</dbReference>
<name>A0ABR8ECI9_9CYAN</name>
<comment type="caution">
    <text evidence="2">The sequence shown here is derived from an EMBL/GenBank/DDBJ whole genome shotgun (WGS) entry which is preliminary data.</text>
</comment>
<dbReference type="RefSeq" id="WP_190878407.1">
    <property type="nucleotide sequence ID" value="NZ_JACJSK010000013.1"/>
</dbReference>
<organism evidence="2 3">
    <name type="scientific">Planktothricoides raciborskii FACHB-1370</name>
    <dbReference type="NCBI Taxonomy" id="2949576"/>
    <lineage>
        <taxon>Bacteria</taxon>
        <taxon>Bacillati</taxon>
        <taxon>Cyanobacteriota</taxon>
        <taxon>Cyanophyceae</taxon>
        <taxon>Oscillatoriophycideae</taxon>
        <taxon>Oscillatoriales</taxon>
        <taxon>Oscillatoriaceae</taxon>
        <taxon>Planktothricoides</taxon>
    </lineage>
</organism>
<sequence length="632" mass="69147">MNSSSNHSSAAAKTALVAGDFLSNSESDSLTASRQSESNFLIDSLVDSQIDSQIDSDNPVASSPRAILTIQAGICFQINKFRVEVESHLGQSIDVNYFKVKIHSINGDLSDTNQLGLLRVGLAEGSLSRELQLRQALGDYKMISDLLIYTTEELVQVSSNKAAAIAPLEKPDSGQGGTELNHTEFLAEEILEEKEVGGDLAAKKLLVLSYLPETKQTLAQWLTQEKSLDSCLLFACQICQLFRYVYQQGWCVTSVWPELIEMGTPVKLFDLTGAYPVGEKLTTGIVGNYCPPELIYSVAIDEQMSTYIVGMLLYQSIHQQLPRMQQERLPEIKPIPRIAQIISICLSPRGDRFPLSQLLSLLIETRQMLLQRSVDWTVAKSTTVGLSMQRLQNEDSYGVRQQYLSHSQKNCSTILAAVADGMGGMARGEEASKLAIQTVLSEPIPPEINHIEQWNSWLVSLVEKANAVVAKEVPKGGTTLSLVYAIDRDLAIAHVGDSRIFLLRNGQICQLSEDHSLTALLLASGQISYEESKNHSDRNVLIKSIGGNPILNSGYVQNLSHFGGVSMPLENGDILLLCTDGVWDLVAADELAEIFSGDRSLQSSVDAAIDQVLAKGAPDNATLLALQYHLDH</sequence>